<feature type="region of interest" description="Disordered" evidence="1">
    <location>
        <begin position="1"/>
        <end position="37"/>
    </location>
</feature>
<dbReference type="RefSeq" id="WP_179694993.1">
    <property type="nucleotide sequence ID" value="NZ_JACCAT010000001.1"/>
</dbReference>
<name>A0A7Y9W089_9PSED</name>
<protein>
    <submittedName>
        <fullName evidence="2">Uncharacterized protein</fullName>
    </submittedName>
</protein>
<dbReference type="AlphaFoldDB" id="A0A7Y9W089"/>
<evidence type="ECO:0000313" key="3">
    <source>
        <dbReference type="Proteomes" id="UP000553035"/>
    </source>
</evidence>
<organism evidence="2 3">
    <name type="scientific">Pseudomonas moraviensis</name>
    <dbReference type="NCBI Taxonomy" id="321662"/>
    <lineage>
        <taxon>Bacteria</taxon>
        <taxon>Pseudomonadati</taxon>
        <taxon>Pseudomonadota</taxon>
        <taxon>Gammaproteobacteria</taxon>
        <taxon>Pseudomonadales</taxon>
        <taxon>Pseudomonadaceae</taxon>
        <taxon>Pseudomonas</taxon>
    </lineage>
</organism>
<proteinExistence type="predicted"/>
<feature type="compositionally biased region" description="Basic residues" evidence="1">
    <location>
        <begin position="1"/>
        <end position="10"/>
    </location>
</feature>
<comment type="caution">
    <text evidence="2">The sequence shown here is derived from an EMBL/GenBank/DDBJ whole genome shotgun (WGS) entry which is preliminary data.</text>
</comment>
<evidence type="ECO:0000313" key="2">
    <source>
        <dbReference type="EMBL" id="NYH11907.1"/>
    </source>
</evidence>
<gene>
    <name evidence="2" type="ORF">GGI52_004950</name>
</gene>
<evidence type="ECO:0000256" key="1">
    <source>
        <dbReference type="SAM" id="MobiDB-lite"/>
    </source>
</evidence>
<reference evidence="2 3" key="1">
    <citation type="submission" date="2020-07" db="EMBL/GenBank/DDBJ databases">
        <title>Exploring microbial biodiversity for novel pathways involved in the catabolism of aromatic compounds derived from lignin.</title>
        <authorList>
            <person name="Elkins J."/>
        </authorList>
    </citation>
    <scope>NUCLEOTIDE SEQUENCE [LARGE SCALE GENOMIC DNA]</scope>
    <source>
        <strain evidence="2 3">VanB</strain>
    </source>
</reference>
<accession>A0A7Y9W089</accession>
<sequence>MHSPPKKPAKQSRIAEKATDAPSASRHHPHKTGKHDDLRSFFHDLMNVPGSSEHLLIL</sequence>
<dbReference type="Proteomes" id="UP000553035">
    <property type="component" value="Unassembled WGS sequence"/>
</dbReference>
<dbReference type="EMBL" id="JACCAT010000001">
    <property type="protein sequence ID" value="NYH11907.1"/>
    <property type="molecule type" value="Genomic_DNA"/>
</dbReference>